<name>A0A5J4VS62_9EUKA</name>
<sequence>MTRSFQTAKFPDPELQNTLKKECALVRCSDFGGVTGKRGEQEEYFTSAQEYGQYAPLKLTPKTFNHKFIPFR</sequence>
<reference evidence="1 2" key="1">
    <citation type="submission" date="2019-03" db="EMBL/GenBank/DDBJ databases">
        <title>Single cell metagenomics reveals metabolic interactions within the superorganism composed of flagellate Streblomastix strix and complex community of Bacteroidetes bacteria on its surface.</title>
        <authorList>
            <person name="Treitli S.C."/>
            <person name="Kolisko M."/>
            <person name="Husnik F."/>
            <person name="Keeling P."/>
            <person name="Hampl V."/>
        </authorList>
    </citation>
    <scope>NUCLEOTIDE SEQUENCE [LARGE SCALE GENOMIC DNA]</scope>
    <source>
        <strain evidence="1">ST1C</strain>
    </source>
</reference>
<comment type="caution">
    <text evidence="1">The sequence shown here is derived from an EMBL/GenBank/DDBJ whole genome shotgun (WGS) entry which is preliminary data.</text>
</comment>
<dbReference type="Proteomes" id="UP000324800">
    <property type="component" value="Unassembled WGS sequence"/>
</dbReference>
<protein>
    <submittedName>
        <fullName evidence="1">Uncharacterized protein</fullName>
    </submittedName>
</protein>
<evidence type="ECO:0000313" key="1">
    <source>
        <dbReference type="EMBL" id="KAA6385401.1"/>
    </source>
</evidence>
<dbReference type="EMBL" id="SNRW01005282">
    <property type="protein sequence ID" value="KAA6385401.1"/>
    <property type="molecule type" value="Genomic_DNA"/>
</dbReference>
<accession>A0A5J4VS62</accession>
<proteinExistence type="predicted"/>
<dbReference type="AlphaFoldDB" id="A0A5J4VS62"/>
<organism evidence="1 2">
    <name type="scientific">Streblomastix strix</name>
    <dbReference type="NCBI Taxonomy" id="222440"/>
    <lineage>
        <taxon>Eukaryota</taxon>
        <taxon>Metamonada</taxon>
        <taxon>Preaxostyla</taxon>
        <taxon>Oxymonadida</taxon>
        <taxon>Streblomastigidae</taxon>
        <taxon>Streblomastix</taxon>
    </lineage>
</organism>
<gene>
    <name evidence="1" type="ORF">EZS28_019072</name>
</gene>
<evidence type="ECO:0000313" key="2">
    <source>
        <dbReference type="Proteomes" id="UP000324800"/>
    </source>
</evidence>